<dbReference type="GO" id="GO:0005634">
    <property type="term" value="C:nucleus"/>
    <property type="evidence" value="ECO:0007669"/>
    <property type="project" value="UniProtKB-SubCell"/>
</dbReference>
<evidence type="ECO:0000259" key="4">
    <source>
        <dbReference type="PROSITE" id="PS51916"/>
    </source>
</evidence>
<dbReference type="PROSITE" id="PS51916">
    <property type="entry name" value="DEUBAD"/>
    <property type="match status" value="1"/>
</dbReference>
<comment type="caution">
    <text evidence="5">The sequence shown here is derived from an EMBL/GenBank/DDBJ whole genome shotgun (WGS) entry which is preliminary data.</text>
</comment>
<feature type="domain" description="DEUBAD" evidence="4">
    <location>
        <begin position="78"/>
        <end position="189"/>
    </location>
</feature>
<evidence type="ECO:0000256" key="1">
    <source>
        <dbReference type="ARBA" id="ARBA00004123"/>
    </source>
</evidence>
<dbReference type="PANTHER" id="PTHR12225:SF0">
    <property type="entry name" value="PROTEASOMAL UBIQUITIN RECEPTOR ADRM1"/>
    <property type="match status" value="1"/>
</dbReference>
<proteinExistence type="predicted"/>
<dbReference type="Proteomes" id="UP001162060">
    <property type="component" value="Unassembled WGS sequence"/>
</dbReference>
<sequence>MLSSARSADVLFVVCVIHVAALSGAAAVSAPVPPEPVALSQFTPTAAVAASAPAGTNVAAGGTLTTADLQRAMASFQGLTQPKPVSLTKLLSADNMESVLDDPACVDALLPHLPEGSQTLAELRTTLRSPQLRQSIGSLVSALRSGNSDAVMANFGLDPAAGAAKLAFGDGVGALLAAVQAWADQQSATESSQVVNDRSGAEK</sequence>
<gene>
    <name evidence="5" type="ORF">PM001_LOCUS1053</name>
</gene>
<evidence type="ECO:0000313" key="5">
    <source>
        <dbReference type="EMBL" id="CAK7895476.1"/>
    </source>
</evidence>
<comment type="subcellular location">
    <subcellularLocation>
        <location evidence="1">Nucleus</location>
    </subcellularLocation>
</comment>
<feature type="chain" id="PRO_5043796796" description="DEUBAD domain-containing protein" evidence="3">
    <location>
        <begin position="28"/>
        <end position="203"/>
    </location>
</feature>
<evidence type="ECO:0000313" key="6">
    <source>
        <dbReference type="Proteomes" id="UP001162060"/>
    </source>
</evidence>
<name>A0AAV1T452_9STRA</name>
<dbReference type="InterPro" id="IPR044867">
    <property type="entry name" value="DEUBAD_dom"/>
</dbReference>
<organism evidence="5 6">
    <name type="scientific">Peronospora matthiolae</name>
    <dbReference type="NCBI Taxonomy" id="2874970"/>
    <lineage>
        <taxon>Eukaryota</taxon>
        <taxon>Sar</taxon>
        <taxon>Stramenopiles</taxon>
        <taxon>Oomycota</taxon>
        <taxon>Peronosporomycetes</taxon>
        <taxon>Peronosporales</taxon>
        <taxon>Peronosporaceae</taxon>
        <taxon>Peronospora</taxon>
    </lineage>
</organism>
<dbReference type="InterPro" id="IPR006773">
    <property type="entry name" value="Rpn13/ADRM1"/>
</dbReference>
<dbReference type="Gene3D" id="1.10.2020.20">
    <property type="match status" value="1"/>
</dbReference>
<keyword evidence="2" id="KW-0539">Nucleus</keyword>
<keyword evidence="3" id="KW-0732">Signal</keyword>
<feature type="signal peptide" evidence="3">
    <location>
        <begin position="1"/>
        <end position="27"/>
    </location>
</feature>
<reference evidence="5" key="1">
    <citation type="submission" date="2024-01" db="EMBL/GenBank/DDBJ databases">
        <authorList>
            <person name="Webb A."/>
        </authorList>
    </citation>
    <scope>NUCLEOTIDE SEQUENCE</scope>
    <source>
        <strain evidence="5">Pm1</strain>
    </source>
</reference>
<dbReference type="PANTHER" id="PTHR12225">
    <property type="entry name" value="ADHESION REGULATING MOLECULE 1 110 KDA CELL MEMBRANE GLYCOPROTEIN"/>
    <property type="match status" value="1"/>
</dbReference>
<dbReference type="InterPro" id="IPR038108">
    <property type="entry name" value="RPN13_DEUBAD_sf"/>
</dbReference>
<dbReference type="GO" id="GO:0061133">
    <property type="term" value="F:endopeptidase activator activity"/>
    <property type="evidence" value="ECO:0007669"/>
    <property type="project" value="TreeGrafter"/>
</dbReference>
<dbReference type="GO" id="GO:0070628">
    <property type="term" value="F:proteasome binding"/>
    <property type="evidence" value="ECO:0007669"/>
    <property type="project" value="TreeGrafter"/>
</dbReference>
<protein>
    <recommendedName>
        <fullName evidence="4">DEUBAD domain-containing protein</fullName>
    </recommendedName>
</protein>
<evidence type="ECO:0000256" key="2">
    <source>
        <dbReference type="ARBA" id="ARBA00023242"/>
    </source>
</evidence>
<dbReference type="GO" id="GO:0005737">
    <property type="term" value="C:cytoplasm"/>
    <property type="evidence" value="ECO:0007669"/>
    <property type="project" value="InterPro"/>
</dbReference>
<dbReference type="AlphaFoldDB" id="A0AAV1T452"/>
<dbReference type="GO" id="GO:0008541">
    <property type="term" value="C:proteasome regulatory particle, lid subcomplex"/>
    <property type="evidence" value="ECO:0007669"/>
    <property type="project" value="TreeGrafter"/>
</dbReference>
<accession>A0AAV1T452</accession>
<dbReference type="InterPro" id="IPR032368">
    <property type="entry name" value="RPN13_DEUBAD"/>
</dbReference>
<dbReference type="Pfam" id="PF16550">
    <property type="entry name" value="RPN13_C"/>
    <property type="match status" value="1"/>
</dbReference>
<evidence type="ECO:0000256" key="3">
    <source>
        <dbReference type="SAM" id="SignalP"/>
    </source>
</evidence>
<dbReference type="EMBL" id="CAKLBY020000004">
    <property type="protein sequence ID" value="CAK7895476.1"/>
    <property type="molecule type" value="Genomic_DNA"/>
</dbReference>